<comment type="subcellular location">
    <subcellularLocation>
        <location evidence="1">Cytoplasm</location>
    </subcellularLocation>
</comment>
<organism evidence="5">
    <name type="scientific">Timema cristinae</name>
    <name type="common">Walking stick</name>
    <dbReference type="NCBI Taxonomy" id="61476"/>
    <lineage>
        <taxon>Eukaryota</taxon>
        <taxon>Metazoa</taxon>
        <taxon>Ecdysozoa</taxon>
        <taxon>Arthropoda</taxon>
        <taxon>Hexapoda</taxon>
        <taxon>Insecta</taxon>
        <taxon>Pterygota</taxon>
        <taxon>Neoptera</taxon>
        <taxon>Polyneoptera</taxon>
        <taxon>Phasmatodea</taxon>
        <taxon>Timematodea</taxon>
        <taxon>Timematoidea</taxon>
        <taxon>Timematidae</taxon>
        <taxon>Timema</taxon>
    </lineage>
</organism>
<protein>
    <recommendedName>
        <fullName evidence="6">BRCA1-associated ATM activator 1</fullName>
    </recommendedName>
</protein>
<dbReference type="Gene3D" id="1.25.10.10">
    <property type="entry name" value="Leucine-rich Repeat Variant"/>
    <property type="match status" value="1"/>
</dbReference>
<accession>A0A7R9GQG7</accession>
<evidence type="ECO:0008006" key="6">
    <source>
        <dbReference type="Google" id="ProtNLM"/>
    </source>
</evidence>
<dbReference type="PANTHER" id="PTHR21331:SF2">
    <property type="entry name" value="BRCA1-ASSOCIATED ATM ACTIVATOR 1"/>
    <property type="match status" value="1"/>
</dbReference>
<dbReference type="InterPro" id="IPR011989">
    <property type="entry name" value="ARM-like"/>
</dbReference>
<evidence type="ECO:0000256" key="1">
    <source>
        <dbReference type="ARBA" id="ARBA00004496"/>
    </source>
</evidence>
<dbReference type="EMBL" id="OC316776">
    <property type="protein sequence ID" value="CAD7393703.1"/>
    <property type="molecule type" value="Genomic_DNA"/>
</dbReference>
<gene>
    <name evidence="5" type="ORF">TCEB3V08_LOCUS1667</name>
</gene>
<proteinExistence type="inferred from homology"/>
<evidence type="ECO:0000256" key="2">
    <source>
        <dbReference type="ARBA" id="ARBA00022490"/>
    </source>
</evidence>
<dbReference type="GO" id="GO:0008283">
    <property type="term" value="P:cell population proliferation"/>
    <property type="evidence" value="ECO:0007669"/>
    <property type="project" value="InterPro"/>
</dbReference>
<dbReference type="GO" id="GO:0005737">
    <property type="term" value="C:cytoplasm"/>
    <property type="evidence" value="ECO:0007669"/>
    <property type="project" value="UniProtKB-SubCell"/>
</dbReference>
<reference evidence="5" key="1">
    <citation type="submission" date="2020-11" db="EMBL/GenBank/DDBJ databases">
        <authorList>
            <person name="Tran Van P."/>
        </authorList>
    </citation>
    <scope>NUCLEOTIDE SEQUENCE</scope>
</reference>
<comment type="similarity">
    <text evidence="3">Belongs to the BRAT1 family.</text>
</comment>
<dbReference type="PANTHER" id="PTHR21331">
    <property type="entry name" value="BRCA1-ASSOCIATED ATM ACTIVATOR 1"/>
    <property type="match status" value="1"/>
</dbReference>
<dbReference type="AlphaFoldDB" id="A0A7R9GQG7"/>
<dbReference type="SUPFAM" id="SSF48371">
    <property type="entry name" value="ARM repeat"/>
    <property type="match status" value="1"/>
</dbReference>
<feature type="region of interest" description="Disordered" evidence="4">
    <location>
        <begin position="742"/>
        <end position="766"/>
    </location>
</feature>
<keyword evidence="2" id="KW-0963">Cytoplasm</keyword>
<dbReference type="GO" id="GO:0006974">
    <property type="term" value="P:DNA damage response"/>
    <property type="evidence" value="ECO:0007669"/>
    <property type="project" value="InterPro"/>
</dbReference>
<evidence type="ECO:0000313" key="5">
    <source>
        <dbReference type="EMBL" id="CAD7393703.1"/>
    </source>
</evidence>
<name>A0A7R9GQG7_TIMCR</name>
<dbReference type="InterPro" id="IPR016024">
    <property type="entry name" value="ARM-type_fold"/>
</dbReference>
<evidence type="ECO:0000256" key="4">
    <source>
        <dbReference type="SAM" id="MobiDB-lite"/>
    </source>
</evidence>
<dbReference type="GO" id="GO:0005634">
    <property type="term" value="C:nucleus"/>
    <property type="evidence" value="ECO:0007669"/>
    <property type="project" value="TreeGrafter"/>
</dbReference>
<evidence type="ECO:0000256" key="3">
    <source>
        <dbReference type="ARBA" id="ARBA00061308"/>
    </source>
</evidence>
<dbReference type="InterPro" id="IPR038904">
    <property type="entry name" value="BRAT1"/>
</dbReference>
<sequence>MLITHSTDCLLKGITLAVGRIMVTGGLVKIPFCFEWIEQSIDLWDDAPPHPSIYSFALRLTGLMGSDRKKFRLLQTSGVVNRFRKQLEQVIKENASVALAYVDMLSGLLKHEEGCYWVVQSELWKDVIAFCVENKSIYLTRGSQTFVTDLVTKLQADEDWGACEKILSHIFGPLVNTFQVIPSICIPGPIDLGEDDKNFVIASLTLSCSIFEASLSGTCTMISQMLEKYDLETIMWQLLESTDDEECNGRISRILVMPLLACLVTTKVSDDNFCVDTYCEKIHNITCEETLRIVYSFRNFLVDKGSHRQNSLQAVISIMQIKDYLSRDRGVIVFQALTYSLKDFIPGWPNVPVIKNECVLQYPELLSALLDGLTTLIEQFQITWRDSVESICLFTFTEQLLNNPCLSTKLAVKTLKLMQRTIQSYMPPNLALLVNTMGGSSINQLGPLIHKRMHDVSWEVRDSALELLHTIATISYVKFTAFQEHVLENELCSLALSLALDDSESYVRVSALKCLAAMVMVGRYWTDCLCSKNLPNLMITILRNESEGIVRREAAELIKEIFVHQKFIKPVEDEIYQAMTIAATSDLYWEVKVNVLTFWEKVIEQQMSDQGMIDGVFPNVTFSKENRKIVTLTSEVIKLRLNKALEELARLGCLQALLSGIYDCDLQVVHKAVAITQSLLDLLYKNGVSTTNTAAVSPDKKFKITNGCKDICSPSEKTFNRSISESQVSLFNQELVDNLFSSESPSDSMSEIPPHSLEQVDDSSTSDSPAQVIETIVFDSDINLLSKVYHRSMSVSNQAPKPSHISITAKEFLLILGNINLSNLLAERNRWLDYYSDNLDSLLDDLISSHREPGQNIIDYACYYGLMIRKQVRHMSVQRRESPFFSTPI</sequence>
<feature type="compositionally biased region" description="Low complexity" evidence="4">
    <location>
        <begin position="742"/>
        <end position="754"/>
    </location>
</feature>